<name>A0A812T0B2_SYMPI</name>
<evidence type="ECO:0000256" key="1">
    <source>
        <dbReference type="SAM" id="Coils"/>
    </source>
</evidence>
<feature type="signal peptide" evidence="3">
    <location>
        <begin position="1"/>
        <end position="21"/>
    </location>
</feature>
<feature type="region of interest" description="Disordered" evidence="2">
    <location>
        <begin position="259"/>
        <end position="279"/>
    </location>
</feature>
<dbReference type="AlphaFoldDB" id="A0A812T0B2"/>
<proteinExistence type="predicted"/>
<dbReference type="PANTHER" id="PTHR23159:SF31">
    <property type="entry name" value="CENTROSOME-ASSOCIATED PROTEIN CEP250 ISOFORM X1"/>
    <property type="match status" value="1"/>
</dbReference>
<evidence type="ECO:0000313" key="4">
    <source>
        <dbReference type="EMBL" id="CAE7507656.1"/>
    </source>
</evidence>
<reference evidence="4" key="1">
    <citation type="submission" date="2021-02" db="EMBL/GenBank/DDBJ databases">
        <authorList>
            <person name="Dougan E. K."/>
            <person name="Rhodes N."/>
            <person name="Thang M."/>
            <person name="Chan C."/>
        </authorList>
    </citation>
    <scope>NUCLEOTIDE SEQUENCE</scope>
</reference>
<protein>
    <submittedName>
        <fullName evidence="4">Kif19 protein</fullName>
    </submittedName>
</protein>
<feature type="compositionally biased region" description="Basic and acidic residues" evidence="2">
    <location>
        <begin position="402"/>
        <end position="415"/>
    </location>
</feature>
<sequence>MAPFRFSLVLVLGLHFRAAWSSKALDLLNEEESELTQRRVDFEAWCQKEVATQEKQRQELLELRSSFNGEDTAEEPVDVTSVLDTAKQLQLLQQKVEPSSHGNLNLAVQCLSELESQLSSQASSWAFGEQKSLEAVRKVLGDAKEQKALSLSKQNLTLQMASLPTAELEMLKARQLKAAEAQAAQRAKGLAARSGRQVLDAAVAQTNAALSDAAGVCGLGRTVMNRTEVAGKQLVKQALELIGRAEGAAEAMASKQAEVQVPAAATKPHGTDVPATDSHAPATSAELARLLEVSQQLQQQQQQMQQQMAELRQLQAVAASRHVAADAGSSAEPLLSAAAPLQDAAPPAPQPASKPVSAIQPSKPARTAKPVKPSMSLAAEAAEEKELETLPTPAHSRKRRHQTLEPHEEAPSPAIKVHDESLDIPKMQAPKDFPAALRGGWQGLLAKKRAEIKKKPSKPDDGLGIMELMQTPKTYTAWQPDQSTPASATKAKEDLLAAEKALDDDDTDKPVPAKKDQSFQPQRASLADPFSFFQFGSEVQRPFLSAPPLQDNLVAALIHKFAAATNSTLLTELSPEQLSKESLQNLLRKLETESPDAGEDSELKRMCETYQQETSKSIEEDFSKEVHNHYMEAKAQEERKIFKREVAAREHLLVAFGNTSHRLMAAKQLIQHGAASDRERFQKLGQEVEKLGQSKASTELQTLLGSFGKLVEQEEEELTDAVVAAASRQEQAESRDQSELQELRARVAKLDSSSLPASAALKAERGKLEHVCSVTMKGIEARRLQHEAQLIAIRSALALASQLALP</sequence>
<comment type="caution">
    <text evidence="4">The sequence shown here is derived from an EMBL/GenBank/DDBJ whole genome shotgun (WGS) entry which is preliminary data.</text>
</comment>
<keyword evidence="5" id="KW-1185">Reference proteome</keyword>
<organism evidence="4 5">
    <name type="scientific">Symbiodinium pilosum</name>
    <name type="common">Dinoflagellate</name>
    <dbReference type="NCBI Taxonomy" id="2952"/>
    <lineage>
        <taxon>Eukaryota</taxon>
        <taxon>Sar</taxon>
        <taxon>Alveolata</taxon>
        <taxon>Dinophyceae</taxon>
        <taxon>Suessiales</taxon>
        <taxon>Symbiodiniaceae</taxon>
        <taxon>Symbiodinium</taxon>
    </lineage>
</organism>
<dbReference type="EMBL" id="CAJNIZ010028413">
    <property type="protein sequence ID" value="CAE7507656.1"/>
    <property type="molecule type" value="Genomic_DNA"/>
</dbReference>
<feature type="coiled-coil region" evidence="1">
    <location>
        <begin position="287"/>
        <end position="317"/>
    </location>
</feature>
<feature type="compositionally biased region" description="Basic and acidic residues" evidence="2">
    <location>
        <begin position="508"/>
        <end position="517"/>
    </location>
</feature>
<evidence type="ECO:0000256" key="3">
    <source>
        <dbReference type="SAM" id="SignalP"/>
    </source>
</evidence>
<dbReference type="PANTHER" id="PTHR23159">
    <property type="entry name" value="CENTROSOMAL PROTEIN 2"/>
    <property type="match status" value="1"/>
</dbReference>
<evidence type="ECO:0000256" key="2">
    <source>
        <dbReference type="SAM" id="MobiDB-lite"/>
    </source>
</evidence>
<dbReference type="Proteomes" id="UP000649617">
    <property type="component" value="Unassembled WGS sequence"/>
</dbReference>
<evidence type="ECO:0000313" key="5">
    <source>
        <dbReference type="Proteomes" id="UP000649617"/>
    </source>
</evidence>
<gene>
    <name evidence="4" type="primary">kif19</name>
    <name evidence="4" type="ORF">SPIL2461_LOCUS13173</name>
</gene>
<keyword evidence="3" id="KW-0732">Signal</keyword>
<accession>A0A812T0B2</accession>
<dbReference type="OrthoDB" id="436581at2759"/>
<feature type="region of interest" description="Disordered" evidence="2">
    <location>
        <begin position="501"/>
        <end position="521"/>
    </location>
</feature>
<feature type="region of interest" description="Disordered" evidence="2">
    <location>
        <begin position="342"/>
        <end position="415"/>
    </location>
</feature>
<feature type="chain" id="PRO_5032319508" evidence="3">
    <location>
        <begin position="22"/>
        <end position="806"/>
    </location>
</feature>
<keyword evidence="1" id="KW-0175">Coiled coil</keyword>